<sequence length="317" mass="35923">MEFQQERLMAIFHRANTTIFSCDEINLEDPKWFGVTVLLRVPPTANPEQLEQLNRRLIQQAINLKCGIDVPEDNIFKVFYDFVLWTASTDHATQIMQITDIDIAGVKIVVYPWTPTFNCTTISIDNLPLHDHSIAPAKRPRDEICEHLKITVYGVPPHLTKAQTIPRVFPNICQPSNMHIDKENIIYSFKTYACRADIPSTWNLGIRRGTMLHLWPIWIDVKSCAPPTQVSRARQDVSNVRVRFSLFPTPSVGPSGHGDGDGHQGGYFVESRDDSSEDSYCTAPVTPDYDPFELPLSLVPSFSQITEVPETQEDNVD</sequence>
<evidence type="ECO:0000313" key="2">
    <source>
        <dbReference type="EMBL" id="KAG0517065.1"/>
    </source>
</evidence>
<feature type="region of interest" description="Disordered" evidence="1">
    <location>
        <begin position="250"/>
        <end position="293"/>
    </location>
</feature>
<protein>
    <submittedName>
        <fullName evidence="2">Uncharacterized protein</fullName>
    </submittedName>
</protein>
<evidence type="ECO:0000256" key="1">
    <source>
        <dbReference type="SAM" id="MobiDB-lite"/>
    </source>
</evidence>
<comment type="caution">
    <text evidence="2">The sequence shown here is derived from an EMBL/GenBank/DDBJ whole genome shotgun (WGS) entry which is preliminary data.</text>
</comment>
<dbReference type="Proteomes" id="UP000807115">
    <property type="component" value="Chromosome 9"/>
</dbReference>
<name>A0A921QAQ6_SORBI</name>
<dbReference type="EMBL" id="CM027688">
    <property type="protein sequence ID" value="KAG0517065.1"/>
    <property type="molecule type" value="Genomic_DNA"/>
</dbReference>
<organism evidence="2 3">
    <name type="scientific">Sorghum bicolor</name>
    <name type="common">Sorghum</name>
    <name type="synonym">Sorghum vulgare</name>
    <dbReference type="NCBI Taxonomy" id="4558"/>
    <lineage>
        <taxon>Eukaryota</taxon>
        <taxon>Viridiplantae</taxon>
        <taxon>Streptophyta</taxon>
        <taxon>Embryophyta</taxon>
        <taxon>Tracheophyta</taxon>
        <taxon>Spermatophyta</taxon>
        <taxon>Magnoliopsida</taxon>
        <taxon>Liliopsida</taxon>
        <taxon>Poales</taxon>
        <taxon>Poaceae</taxon>
        <taxon>PACMAD clade</taxon>
        <taxon>Panicoideae</taxon>
        <taxon>Andropogonodae</taxon>
        <taxon>Andropogoneae</taxon>
        <taxon>Sorghinae</taxon>
        <taxon>Sorghum</taxon>
    </lineage>
</organism>
<dbReference type="AlphaFoldDB" id="A0A921QAQ6"/>
<evidence type="ECO:0000313" key="3">
    <source>
        <dbReference type="Proteomes" id="UP000807115"/>
    </source>
</evidence>
<accession>A0A921QAQ6</accession>
<reference evidence="2" key="2">
    <citation type="submission" date="2020-10" db="EMBL/GenBank/DDBJ databases">
        <authorList>
            <person name="Cooper E.A."/>
            <person name="Brenton Z.W."/>
            <person name="Flinn B.S."/>
            <person name="Jenkins J."/>
            <person name="Shu S."/>
            <person name="Flowers D."/>
            <person name="Luo F."/>
            <person name="Wang Y."/>
            <person name="Xia P."/>
            <person name="Barry K."/>
            <person name="Daum C."/>
            <person name="Lipzen A."/>
            <person name="Yoshinaga Y."/>
            <person name="Schmutz J."/>
            <person name="Saski C."/>
            <person name="Vermerris W."/>
            <person name="Kresovich S."/>
        </authorList>
    </citation>
    <scope>NUCLEOTIDE SEQUENCE</scope>
</reference>
<proteinExistence type="predicted"/>
<reference evidence="2" key="1">
    <citation type="journal article" date="2019" name="BMC Genomics">
        <title>A new reference genome for Sorghum bicolor reveals high levels of sequence similarity between sweet and grain genotypes: implications for the genetics of sugar metabolism.</title>
        <authorList>
            <person name="Cooper E.A."/>
            <person name="Brenton Z.W."/>
            <person name="Flinn B.S."/>
            <person name="Jenkins J."/>
            <person name="Shu S."/>
            <person name="Flowers D."/>
            <person name="Luo F."/>
            <person name="Wang Y."/>
            <person name="Xia P."/>
            <person name="Barry K."/>
            <person name="Daum C."/>
            <person name="Lipzen A."/>
            <person name="Yoshinaga Y."/>
            <person name="Schmutz J."/>
            <person name="Saski C."/>
            <person name="Vermerris W."/>
            <person name="Kresovich S."/>
        </authorList>
    </citation>
    <scope>NUCLEOTIDE SEQUENCE</scope>
</reference>
<gene>
    <name evidence="2" type="ORF">BDA96_09G056300</name>
</gene>